<organism evidence="1 2">
    <name type="scientific">Octopus vulgaris</name>
    <name type="common">Common octopus</name>
    <dbReference type="NCBI Taxonomy" id="6645"/>
    <lineage>
        <taxon>Eukaryota</taxon>
        <taxon>Metazoa</taxon>
        <taxon>Spiralia</taxon>
        <taxon>Lophotrochozoa</taxon>
        <taxon>Mollusca</taxon>
        <taxon>Cephalopoda</taxon>
        <taxon>Coleoidea</taxon>
        <taxon>Octopodiformes</taxon>
        <taxon>Octopoda</taxon>
        <taxon>Incirrata</taxon>
        <taxon>Octopodidae</taxon>
        <taxon>Octopus</taxon>
    </lineage>
</organism>
<proteinExistence type="predicted"/>
<sequence>MPNIQHILRAKQFVGSALQDGSSDHQILRGSLSNGKTYAPSIEFRKEDGEDKEIRNSIGAMTGRIFLIHYFKHVIFVKSFSAMVAIRNPMRLKEFNQALDRSNALSDLIQRVNVVFLSENMTSLVQPMD</sequence>
<accession>A0AA36BBP5</accession>
<dbReference type="Proteomes" id="UP001162480">
    <property type="component" value="Chromosome 12"/>
</dbReference>
<protein>
    <submittedName>
        <fullName evidence="1">Uncharacterized protein</fullName>
    </submittedName>
</protein>
<dbReference type="EMBL" id="OX597825">
    <property type="protein sequence ID" value="CAI9731184.1"/>
    <property type="molecule type" value="Genomic_DNA"/>
</dbReference>
<evidence type="ECO:0000313" key="2">
    <source>
        <dbReference type="Proteomes" id="UP001162480"/>
    </source>
</evidence>
<dbReference type="AlphaFoldDB" id="A0AA36BBP5"/>
<gene>
    <name evidence="1" type="ORF">OCTVUL_1B018901</name>
</gene>
<evidence type="ECO:0000313" key="1">
    <source>
        <dbReference type="EMBL" id="CAI9731184.1"/>
    </source>
</evidence>
<reference evidence="1" key="1">
    <citation type="submission" date="2023-08" db="EMBL/GenBank/DDBJ databases">
        <authorList>
            <person name="Alioto T."/>
            <person name="Alioto T."/>
            <person name="Gomez Garrido J."/>
        </authorList>
    </citation>
    <scope>NUCLEOTIDE SEQUENCE</scope>
</reference>
<keyword evidence="2" id="KW-1185">Reference proteome</keyword>
<name>A0AA36BBP5_OCTVU</name>